<evidence type="ECO:0000313" key="2">
    <source>
        <dbReference type="EMBL" id="RDE92459.1"/>
    </source>
</evidence>
<accession>A0AB37IGK2</accession>
<dbReference type="Proteomes" id="UP000253763">
    <property type="component" value="Unassembled WGS sequence"/>
</dbReference>
<dbReference type="REBASE" id="300412">
    <property type="entry name" value="Hpa3258ORF5015P"/>
</dbReference>
<sequence length="483" mass="56235">MSNKSEVWVFKKHTNNIQLLIEVATYLKANKAGISKADKDAMYDSLMQTDWYNPRDSKRNKPLDSINHKLDALYYFMFGYKSKLNGQDKFIFSPLGNLFLRNINDKIKLSKIFSTMLIGLQFPHPASKPSESFSLYPFRLIFQLLLDKRLQGRLYHYEVYEFIIHTKNLTRDEYEDIVFKILNSRTKTWTDKFLNLYKKQYEIVKSVYEWQYYITPLLSSLNIFTINNGDIIQKLYHPSNENSKSLPTPRRANNGYIEINSDLKKFICMLLSEYSIYSKPISLQESEKNSTDVIKEIYAFYPDVLLEEINEKPTVESRILEIPKLVTEYANNPDNNTSGKFEHILEEAFNLFVDVDAHWLAGAGRTDIECLYMAINEKFSIEAKSTKNKLSMINAGRLKRHRELIGARYTIVVTSRYVPSVRYDIDGQNIVLITANTLSEYLYNNIISNNREISYTEVHNIITNNLGTDISLHISNLTLSKFG</sequence>
<dbReference type="RefSeq" id="WP_070714707.1">
    <property type="nucleotide sequence ID" value="NZ_MPJJ01000007.1"/>
</dbReference>
<comment type="caution">
    <text evidence="2">The sequence shown here is derived from an EMBL/GenBank/DDBJ whole genome shotgun (WGS) entry which is preliminary data.</text>
</comment>
<dbReference type="EMBL" id="MPJJ01000007">
    <property type="protein sequence ID" value="OLV27117.1"/>
    <property type="molecule type" value="Genomic_DNA"/>
</dbReference>
<organism evidence="2 4">
    <name type="scientific">Haemophilus parainfluenzae</name>
    <dbReference type="NCBI Taxonomy" id="729"/>
    <lineage>
        <taxon>Bacteria</taxon>
        <taxon>Pseudomonadati</taxon>
        <taxon>Pseudomonadota</taxon>
        <taxon>Gammaproteobacteria</taxon>
        <taxon>Pasteurellales</taxon>
        <taxon>Pasteurellaceae</taxon>
        <taxon>Haemophilus</taxon>
    </lineage>
</organism>
<name>A0AB37IGK2_HAEPA</name>
<dbReference type="GO" id="GO:0004519">
    <property type="term" value="F:endonuclease activity"/>
    <property type="evidence" value="ECO:0007669"/>
    <property type="project" value="UniProtKB-KW"/>
</dbReference>
<keyword evidence="2" id="KW-0255">Endonuclease</keyword>
<gene>
    <name evidence="1" type="ORF">BSO15_05470</name>
    <name evidence="2" type="ORF">DPV97_05025</name>
</gene>
<dbReference type="EMBL" id="QEPZ01000003">
    <property type="protein sequence ID" value="RDE92459.1"/>
    <property type="molecule type" value="Genomic_DNA"/>
</dbReference>
<reference evidence="1 3" key="1">
    <citation type="submission" date="2016-11" db="EMBL/GenBank/DDBJ databases">
        <title>Simultaneous identification of Haemophilus influenzae and Haemophilus haemolyticus using TaqMan real-time PCR.</title>
        <authorList>
            <person name="Price E.P."/>
            <person name="Sarovich D.S."/>
            <person name="Harris T.M."/>
            <person name="Spargo J.C."/>
            <person name="Nosworthy E."/>
            <person name="Beissbarth J."/>
            <person name="Chang A.B."/>
            <person name="Smith-Vaughan H.C."/>
        </authorList>
    </citation>
    <scope>NUCLEOTIDE SEQUENCE [LARGE SCALE GENOMIC DNA]</scope>
    <source>
        <strain evidence="1 3">60884 B Hi-2</strain>
    </source>
</reference>
<evidence type="ECO:0000313" key="3">
    <source>
        <dbReference type="Proteomes" id="UP000242412"/>
    </source>
</evidence>
<evidence type="ECO:0000313" key="1">
    <source>
        <dbReference type="EMBL" id="OLV27117.1"/>
    </source>
</evidence>
<protein>
    <submittedName>
        <fullName evidence="2">Restriction endonuclease</fullName>
    </submittedName>
</protein>
<dbReference type="AlphaFoldDB" id="A0AB37IGK2"/>
<keyword evidence="2" id="KW-0378">Hydrolase</keyword>
<keyword evidence="2" id="KW-0540">Nuclease</keyword>
<dbReference type="Proteomes" id="UP000242412">
    <property type="component" value="Unassembled WGS sequence"/>
</dbReference>
<reference evidence="2 4" key="2">
    <citation type="submission" date="2018-05" db="EMBL/GenBank/DDBJ databases">
        <title>Draft Genome Sequences for a Diverse set of 7 Haemophilus Species.</title>
        <authorList>
            <person name="Nichols M."/>
            <person name="Topaz N."/>
            <person name="Wang X."/>
            <person name="Wang X."/>
            <person name="Boxrud D."/>
        </authorList>
    </citation>
    <scope>NUCLEOTIDE SEQUENCE [LARGE SCALE GENOMIC DNA]</scope>
    <source>
        <strain evidence="2 4">C2008003258</strain>
    </source>
</reference>
<evidence type="ECO:0000313" key="4">
    <source>
        <dbReference type="Proteomes" id="UP000253763"/>
    </source>
</evidence>
<proteinExistence type="predicted"/>